<evidence type="ECO:0000313" key="1">
    <source>
        <dbReference type="EMBL" id="MFD2704221.1"/>
    </source>
</evidence>
<dbReference type="EMBL" id="JBHUML010000002">
    <property type="protein sequence ID" value="MFD2704221.1"/>
    <property type="molecule type" value="Genomic_DNA"/>
</dbReference>
<dbReference type="Proteomes" id="UP001597520">
    <property type="component" value="Unassembled WGS sequence"/>
</dbReference>
<dbReference type="RefSeq" id="WP_380711510.1">
    <property type="nucleotide sequence ID" value="NZ_JBHUML010000002.1"/>
</dbReference>
<gene>
    <name evidence="1" type="ORF">ACFSUB_01975</name>
</gene>
<protein>
    <submittedName>
        <fullName evidence="1">Uncharacterized protein</fullName>
    </submittedName>
</protein>
<name>A0ABW5SXD7_9BACI</name>
<sequence>MRKYQKSKGQSENEVLATLTFYKEGGYDLETPDGEYIKVSELFGAMEHAKMSIYEEAEDD</sequence>
<comment type="caution">
    <text evidence="1">The sequence shown here is derived from an EMBL/GenBank/DDBJ whole genome shotgun (WGS) entry which is preliminary data.</text>
</comment>
<keyword evidence="2" id="KW-1185">Reference proteome</keyword>
<proteinExistence type="predicted"/>
<evidence type="ECO:0000313" key="2">
    <source>
        <dbReference type="Proteomes" id="UP001597520"/>
    </source>
</evidence>
<reference evidence="2" key="1">
    <citation type="journal article" date="2019" name="Int. J. Syst. Evol. Microbiol.">
        <title>The Global Catalogue of Microorganisms (GCM) 10K type strain sequencing project: providing services to taxonomists for standard genome sequencing and annotation.</title>
        <authorList>
            <consortium name="The Broad Institute Genomics Platform"/>
            <consortium name="The Broad Institute Genome Sequencing Center for Infectious Disease"/>
            <person name="Wu L."/>
            <person name="Ma J."/>
        </authorList>
    </citation>
    <scope>NUCLEOTIDE SEQUENCE [LARGE SCALE GENOMIC DNA]</scope>
    <source>
        <strain evidence="2">KCTC 33792</strain>
    </source>
</reference>
<accession>A0ABW5SXD7</accession>
<organism evidence="1 2">
    <name type="scientific">Salibacterium lacus</name>
    <dbReference type="NCBI Taxonomy" id="1898109"/>
    <lineage>
        <taxon>Bacteria</taxon>
        <taxon>Bacillati</taxon>
        <taxon>Bacillota</taxon>
        <taxon>Bacilli</taxon>
        <taxon>Bacillales</taxon>
        <taxon>Bacillaceae</taxon>
    </lineage>
</organism>